<protein>
    <submittedName>
        <fullName evidence="3">Uncharacterized protein</fullName>
    </submittedName>
</protein>
<organism evidence="3 4">
    <name type="scientific">Microdochium bolleyi</name>
    <dbReference type="NCBI Taxonomy" id="196109"/>
    <lineage>
        <taxon>Eukaryota</taxon>
        <taxon>Fungi</taxon>
        <taxon>Dikarya</taxon>
        <taxon>Ascomycota</taxon>
        <taxon>Pezizomycotina</taxon>
        <taxon>Sordariomycetes</taxon>
        <taxon>Xylariomycetidae</taxon>
        <taxon>Xylariales</taxon>
        <taxon>Microdochiaceae</taxon>
        <taxon>Microdochium</taxon>
    </lineage>
</organism>
<feature type="region of interest" description="Disordered" evidence="1">
    <location>
        <begin position="37"/>
        <end position="68"/>
    </location>
</feature>
<keyword evidence="2" id="KW-0472">Membrane</keyword>
<gene>
    <name evidence="3" type="ORF">Micbo1qcDRAFT_164930</name>
</gene>
<evidence type="ECO:0000313" key="4">
    <source>
        <dbReference type="Proteomes" id="UP000070501"/>
    </source>
</evidence>
<dbReference type="InterPro" id="IPR057394">
    <property type="entry name" value="PIGBOS1"/>
</dbReference>
<dbReference type="AlphaFoldDB" id="A0A136IXX8"/>
<dbReference type="Pfam" id="PF23670">
    <property type="entry name" value="PIGBOS1"/>
    <property type="match status" value="1"/>
</dbReference>
<proteinExistence type="predicted"/>
<feature type="transmembrane region" description="Helical" evidence="2">
    <location>
        <begin position="6"/>
        <end position="26"/>
    </location>
</feature>
<reference evidence="4" key="1">
    <citation type="submission" date="2016-02" db="EMBL/GenBank/DDBJ databases">
        <title>Draft genome sequence of Microdochium bolleyi, a fungal endophyte of beachgrass.</title>
        <authorList>
            <consortium name="DOE Joint Genome Institute"/>
            <person name="David A.S."/>
            <person name="May G."/>
            <person name="Haridas S."/>
            <person name="Lim J."/>
            <person name="Wang M."/>
            <person name="Labutti K."/>
            <person name="Lipzen A."/>
            <person name="Barry K."/>
            <person name="Grigoriev I.V."/>
        </authorList>
    </citation>
    <scope>NUCLEOTIDE SEQUENCE [LARGE SCALE GENOMIC DNA]</scope>
    <source>
        <strain evidence="4">J235TASD1</strain>
    </source>
</reference>
<dbReference type="EMBL" id="KQ964254">
    <property type="protein sequence ID" value="KXJ89639.1"/>
    <property type="molecule type" value="Genomic_DNA"/>
</dbReference>
<accession>A0A136IXX8</accession>
<sequence>MSFFVSRVLPLGFAIGFGIWNGYYAFNPVFKEQMEKKNDPALNGGQAGQKQLRESLQSTTTSSDPAQR</sequence>
<keyword evidence="2" id="KW-0812">Transmembrane</keyword>
<name>A0A136IXX8_9PEZI</name>
<feature type="compositionally biased region" description="Polar residues" evidence="1">
    <location>
        <begin position="54"/>
        <end position="68"/>
    </location>
</feature>
<evidence type="ECO:0000313" key="3">
    <source>
        <dbReference type="EMBL" id="KXJ89639.1"/>
    </source>
</evidence>
<keyword evidence="4" id="KW-1185">Reference proteome</keyword>
<dbReference type="InParanoid" id="A0A136IXX8"/>
<evidence type="ECO:0000256" key="1">
    <source>
        <dbReference type="SAM" id="MobiDB-lite"/>
    </source>
</evidence>
<evidence type="ECO:0000256" key="2">
    <source>
        <dbReference type="SAM" id="Phobius"/>
    </source>
</evidence>
<keyword evidence="2" id="KW-1133">Transmembrane helix</keyword>
<dbReference type="OrthoDB" id="4746261at2759"/>
<dbReference type="Proteomes" id="UP000070501">
    <property type="component" value="Unassembled WGS sequence"/>
</dbReference>